<dbReference type="EMBL" id="LXFE01000168">
    <property type="protein sequence ID" value="OLL26542.1"/>
    <property type="molecule type" value="Genomic_DNA"/>
</dbReference>
<sequence length="176" mass="19335">MLEPVQSLRPRPRAATQNPALPPVRSLRPRAATQNPTLPPVRPLRPKAAAQNPTLAPVRLLTVMEAAHFLEPRREPGPSPAPEMDLAPSLVRLRVLIREPRARAAALPWQRPTPPLARPLLTVKAPLLPQPPPLWLQMDPVPLSLTLMLKHPSGRLAVQRIGTFARLVLPGNTFVA</sequence>
<evidence type="ECO:0000313" key="3">
    <source>
        <dbReference type="Proteomes" id="UP000186594"/>
    </source>
</evidence>
<organism evidence="2 3">
    <name type="scientific">Neolecta irregularis (strain DAH-3)</name>
    <dbReference type="NCBI Taxonomy" id="1198029"/>
    <lineage>
        <taxon>Eukaryota</taxon>
        <taxon>Fungi</taxon>
        <taxon>Dikarya</taxon>
        <taxon>Ascomycota</taxon>
        <taxon>Taphrinomycotina</taxon>
        <taxon>Neolectales</taxon>
        <taxon>Neolectaceae</taxon>
        <taxon>Neolecta</taxon>
    </lineage>
</organism>
<evidence type="ECO:0000313" key="2">
    <source>
        <dbReference type="EMBL" id="OLL26542.1"/>
    </source>
</evidence>
<name>A0A1U7LVG6_NEOID</name>
<protein>
    <submittedName>
        <fullName evidence="2">Uncharacterized protein</fullName>
    </submittedName>
</protein>
<gene>
    <name evidence="2" type="ORF">NEOLI_001359</name>
</gene>
<evidence type="ECO:0000256" key="1">
    <source>
        <dbReference type="SAM" id="MobiDB-lite"/>
    </source>
</evidence>
<reference evidence="2 3" key="1">
    <citation type="submission" date="2016-04" db="EMBL/GenBank/DDBJ databases">
        <title>Evolutionary innovation and constraint leading to complex multicellularity in the Ascomycota.</title>
        <authorList>
            <person name="Cisse O."/>
            <person name="Nguyen A."/>
            <person name="Hewitt D.A."/>
            <person name="Jedd G."/>
            <person name="Stajich J.E."/>
        </authorList>
    </citation>
    <scope>NUCLEOTIDE SEQUENCE [LARGE SCALE GENOMIC DNA]</scope>
    <source>
        <strain evidence="2 3">DAH-3</strain>
    </source>
</reference>
<accession>A0A1U7LVG6</accession>
<feature type="region of interest" description="Disordered" evidence="1">
    <location>
        <begin position="1"/>
        <end position="46"/>
    </location>
</feature>
<proteinExistence type="predicted"/>
<dbReference type="AlphaFoldDB" id="A0A1U7LVG6"/>
<keyword evidence="3" id="KW-1185">Reference proteome</keyword>
<dbReference type="Proteomes" id="UP000186594">
    <property type="component" value="Unassembled WGS sequence"/>
</dbReference>
<comment type="caution">
    <text evidence="2">The sequence shown here is derived from an EMBL/GenBank/DDBJ whole genome shotgun (WGS) entry which is preliminary data.</text>
</comment>